<dbReference type="InterPro" id="IPR018711">
    <property type="entry name" value="NAGPA"/>
</dbReference>
<dbReference type="Proteomes" id="UP001161391">
    <property type="component" value="Unassembled WGS sequence"/>
</dbReference>
<proteinExistence type="predicted"/>
<feature type="chain" id="PRO_5047439877" description="Phosphodiester glycosidase domain-containing protein" evidence="1">
    <location>
        <begin position="19"/>
        <end position="239"/>
    </location>
</feature>
<feature type="domain" description="Phosphodiester glycosidase" evidence="2">
    <location>
        <begin position="70"/>
        <end position="213"/>
    </location>
</feature>
<reference evidence="3" key="1">
    <citation type="journal article" date="2014" name="Int. J. Syst. Evol. Microbiol.">
        <title>Complete genome of a new Firmicutes species belonging to the dominant human colonic microbiota ('Ruminococcus bicirculans') reveals two chromosomes and a selective capacity to utilize plant glucans.</title>
        <authorList>
            <consortium name="NISC Comparative Sequencing Program"/>
            <person name="Wegmann U."/>
            <person name="Louis P."/>
            <person name="Goesmann A."/>
            <person name="Henrissat B."/>
            <person name="Duncan S.H."/>
            <person name="Flint H.J."/>
        </authorList>
    </citation>
    <scope>NUCLEOTIDE SEQUENCE</scope>
    <source>
        <strain evidence="3">NBRC 108219</strain>
    </source>
</reference>
<sequence>MRALIGLLLVLAACRADAAVPVCKSTTFETVAHIVCSVPRDALIELHLRASDGTPLGQFDVLEKSIGQPLIMAMNAGMYHEDRSPVGLYVQNGEAVSPLVTRPGPGNFGLVPNGVFWSDGKQVHVTETLRFEEMDVTPEFATQSGPMLVIEGALHPRFRSDSNSRKRRNGVGIVDDKVVFAISDAPVTFHHFGRLFRDELGADNALFLDGSISRIYAPELDRSERGSDLGPMVVIVDAP</sequence>
<dbReference type="RefSeq" id="WP_284387661.1">
    <property type="nucleotide sequence ID" value="NZ_BSNK01000001.1"/>
</dbReference>
<accession>A0ABQ5V5Q2</accession>
<feature type="signal peptide" evidence="1">
    <location>
        <begin position="1"/>
        <end position="18"/>
    </location>
</feature>
<protein>
    <recommendedName>
        <fullName evidence="2">Phosphodiester glycosidase domain-containing protein</fullName>
    </recommendedName>
</protein>
<organism evidence="3 4">
    <name type="scientific">Algimonas ampicilliniresistens</name>
    <dbReference type="NCBI Taxonomy" id="1298735"/>
    <lineage>
        <taxon>Bacteria</taxon>
        <taxon>Pseudomonadati</taxon>
        <taxon>Pseudomonadota</taxon>
        <taxon>Alphaproteobacteria</taxon>
        <taxon>Maricaulales</taxon>
        <taxon>Robiginitomaculaceae</taxon>
        <taxon>Algimonas</taxon>
    </lineage>
</organism>
<name>A0ABQ5V5Q2_9PROT</name>
<dbReference type="Pfam" id="PF09992">
    <property type="entry name" value="NAGPA"/>
    <property type="match status" value="1"/>
</dbReference>
<dbReference type="EMBL" id="BSNK01000001">
    <property type="protein sequence ID" value="GLQ22856.1"/>
    <property type="molecule type" value="Genomic_DNA"/>
</dbReference>
<evidence type="ECO:0000313" key="3">
    <source>
        <dbReference type="EMBL" id="GLQ22856.1"/>
    </source>
</evidence>
<keyword evidence="1" id="KW-0732">Signal</keyword>
<evidence type="ECO:0000313" key="4">
    <source>
        <dbReference type="Proteomes" id="UP001161391"/>
    </source>
</evidence>
<keyword evidence="4" id="KW-1185">Reference proteome</keyword>
<gene>
    <name evidence="3" type="ORF">GCM10007853_07300</name>
</gene>
<evidence type="ECO:0000259" key="2">
    <source>
        <dbReference type="Pfam" id="PF09992"/>
    </source>
</evidence>
<comment type="caution">
    <text evidence="3">The sequence shown here is derived from an EMBL/GenBank/DDBJ whole genome shotgun (WGS) entry which is preliminary data.</text>
</comment>
<evidence type="ECO:0000256" key="1">
    <source>
        <dbReference type="SAM" id="SignalP"/>
    </source>
</evidence>
<reference evidence="3" key="2">
    <citation type="submission" date="2023-01" db="EMBL/GenBank/DDBJ databases">
        <title>Draft genome sequence of Algimonas ampicilliniresistens strain NBRC 108219.</title>
        <authorList>
            <person name="Sun Q."/>
            <person name="Mori K."/>
        </authorList>
    </citation>
    <scope>NUCLEOTIDE SEQUENCE</scope>
    <source>
        <strain evidence="3">NBRC 108219</strain>
    </source>
</reference>